<reference evidence="8" key="1">
    <citation type="journal article" date="2020" name="mSystems">
        <title>Genome- and Community-Level Interaction Insights into Carbon Utilization and Element Cycling Functions of Hydrothermarchaeota in Hydrothermal Sediment.</title>
        <authorList>
            <person name="Zhou Z."/>
            <person name="Liu Y."/>
            <person name="Xu W."/>
            <person name="Pan J."/>
            <person name="Luo Z.H."/>
            <person name="Li M."/>
        </authorList>
    </citation>
    <scope>NUCLEOTIDE SEQUENCE [LARGE SCALE GENOMIC DNA]</scope>
    <source>
        <strain evidence="8">HyVt-533</strain>
    </source>
</reference>
<feature type="transmembrane region" description="Helical" evidence="7">
    <location>
        <begin position="12"/>
        <end position="30"/>
    </location>
</feature>
<gene>
    <name evidence="8" type="primary">cbiM</name>
    <name evidence="8" type="ORF">ENJ96_01615</name>
</gene>
<dbReference type="PANTHER" id="PTHR34229">
    <property type="entry name" value="METAL TRANSPORT PROTEIN HI_1621-RELATED"/>
    <property type="match status" value="1"/>
</dbReference>
<feature type="transmembrane region" description="Helical" evidence="7">
    <location>
        <begin position="36"/>
        <end position="56"/>
    </location>
</feature>
<evidence type="ECO:0000256" key="5">
    <source>
        <dbReference type="ARBA" id="ARBA00022989"/>
    </source>
</evidence>
<dbReference type="NCBIfam" id="NF004905">
    <property type="entry name" value="PRK06265.1-5"/>
    <property type="match status" value="1"/>
</dbReference>
<dbReference type="Pfam" id="PF01891">
    <property type="entry name" value="CbiM"/>
    <property type="match status" value="1"/>
</dbReference>
<feature type="transmembrane region" description="Helical" evidence="7">
    <location>
        <begin position="129"/>
        <end position="150"/>
    </location>
</feature>
<dbReference type="GO" id="GO:0000041">
    <property type="term" value="P:transition metal ion transport"/>
    <property type="evidence" value="ECO:0007669"/>
    <property type="project" value="InterPro"/>
</dbReference>
<evidence type="ECO:0000313" key="8">
    <source>
        <dbReference type="EMBL" id="HHI96531.1"/>
    </source>
</evidence>
<proteinExistence type="predicted"/>
<keyword evidence="6 7" id="KW-0472">Membrane</keyword>
<keyword evidence="2" id="KW-0813">Transport</keyword>
<keyword evidence="5 7" id="KW-1133">Transmembrane helix</keyword>
<evidence type="ECO:0000256" key="4">
    <source>
        <dbReference type="ARBA" id="ARBA00022692"/>
    </source>
</evidence>
<evidence type="ECO:0000256" key="6">
    <source>
        <dbReference type="ARBA" id="ARBA00023136"/>
    </source>
</evidence>
<dbReference type="PANTHER" id="PTHR34229:SF1">
    <property type="entry name" value="METAL TRANSPORT PROTEIN HI_1621-RELATED"/>
    <property type="match status" value="1"/>
</dbReference>
<name>A0A7V5NYQ6_9BACT</name>
<dbReference type="GO" id="GO:0005886">
    <property type="term" value="C:plasma membrane"/>
    <property type="evidence" value="ECO:0007669"/>
    <property type="project" value="UniProtKB-SubCell"/>
</dbReference>
<evidence type="ECO:0000256" key="3">
    <source>
        <dbReference type="ARBA" id="ARBA00022475"/>
    </source>
</evidence>
<evidence type="ECO:0000256" key="2">
    <source>
        <dbReference type="ARBA" id="ARBA00022448"/>
    </source>
</evidence>
<protein>
    <submittedName>
        <fullName evidence="8">Cobalt transporter CbiM</fullName>
    </submittedName>
</protein>
<feature type="transmembrane region" description="Helical" evidence="7">
    <location>
        <begin position="162"/>
        <end position="188"/>
    </location>
</feature>
<organism evidence="8">
    <name type="scientific">Thermodesulfatator atlanticus</name>
    <dbReference type="NCBI Taxonomy" id="501497"/>
    <lineage>
        <taxon>Bacteria</taxon>
        <taxon>Pseudomonadati</taxon>
        <taxon>Thermodesulfobacteriota</taxon>
        <taxon>Thermodesulfobacteria</taxon>
        <taxon>Thermodesulfobacteriales</taxon>
        <taxon>Thermodesulfatatoraceae</taxon>
        <taxon>Thermodesulfatator</taxon>
    </lineage>
</organism>
<keyword evidence="3" id="KW-1003">Cell membrane</keyword>
<feature type="transmembrane region" description="Helical" evidence="7">
    <location>
        <begin position="97"/>
        <end position="117"/>
    </location>
</feature>
<feature type="transmembrane region" description="Helical" evidence="7">
    <location>
        <begin position="68"/>
        <end position="91"/>
    </location>
</feature>
<dbReference type="AlphaFoldDB" id="A0A7V5NYQ6"/>
<keyword evidence="4 7" id="KW-0812">Transmembrane</keyword>
<accession>A0A7V5NYQ6</accession>
<evidence type="ECO:0000256" key="1">
    <source>
        <dbReference type="ARBA" id="ARBA00004651"/>
    </source>
</evidence>
<evidence type="ECO:0000256" key="7">
    <source>
        <dbReference type="SAM" id="Phobius"/>
    </source>
</evidence>
<comment type="subcellular location">
    <subcellularLocation>
        <location evidence="1">Cell membrane</location>
        <topology evidence="1">Multi-pass membrane protein</topology>
    </subcellularLocation>
</comment>
<dbReference type="InterPro" id="IPR002751">
    <property type="entry name" value="CbiM/NikMN"/>
</dbReference>
<comment type="caution">
    <text evidence="8">The sequence shown here is derived from an EMBL/GenBank/DDBJ whole genome shotgun (WGS) entry which is preliminary data.</text>
</comment>
<dbReference type="Gene3D" id="1.10.1760.20">
    <property type="match status" value="1"/>
</dbReference>
<dbReference type="Proteomes" id="UP000886101">
    <property type="component" value="Unassembled WGS sequence"/>
</dbReference>
<dbReference type="EMBL" id="DROK01000046">
    <property type="protein sequence ID" value="HHI96531.1"/>
    <property type="molecule type" value="Genomic_DNA"/>
</dbReference>
<sequence>MHISEGVLNPPVLLLGGIFTALGTAVGLKYLTPEAIPRAALLTAAAFVASLVHIPLGPSSVHLVLNGLLGLILRWGAFPSFLVCLFLQAILFQFGGLTTLGVNTFNMAFPAVVMAYLARPLLNKGTRGALVAGFLVGSLAVFGAGLLVALELSFTGENFRTAARLILAAHLPVAALEGVICAFICSYLKRIRPEILR</sequence>